<dbReference type="InterPro" id="IPR001279">
    <property type="entry name" value="Metallo-B-lactamas"/>
</dbReference>
<comment type="caution">
    <text evidence="4">The sequence shown here is derived from an EMBL/GenBank/DDBJ whole genome shotgun (WGS) entry which is preliminary data.</text>
</comment>
<feature type="chain" id="PRO_5001987586" evidence="2">
    <location>
        <begin position="19"/>
        <end position="295"/>
    </location>
</feature>
<dbReference type="Proteomes" id="UP000030140">
    <property type="component" value="Unassembled WGS sequence"/>
</dbReference>
<dbReference type="EMBL" id="JSAQ01000001">
    <property type="protein sequence ID" value="KGO07300.1"/>
    <property type="molecule type" value="Genomic_DNA"/>
</dbReference>
<dbReference type="SUPFAM" id="SSF56281">
    <property type="entry name" value="Metallo-hydrolase/oxidoreductase"/>
    <property type="match status" value="1"/>
</dbReference>
<organism evidence="4 5">
    <name type="scientific">Dokdonia donghaensis DSW-1</name>
    <dbReference type="NCBI Taxonomy" id="1300343"/>
    <lineage>
        <taxon>Bacteria</taxon>
        <taxon>Pseudomonadati</taxon>
        <taxon>Bacteroidota</taxon>
        <taxon>Flavobacteriia</taxon>
        <taxon>Flavobacteriales</taxon>
        <taxon>Flavobacteriaceae</taxon>
        <taxon>Dokdonia</taxon>
    </lineage>
</organism>
<dbReference type="Gene3D" id="3.60.15.10">
    <property type="entry name" value="Ribonuclease Z/Hydroxyacylglutathione hydrolase-like"/>
    <property type="match status" value="1"/>
</dbReference>
<dbReference type="SMART" id="SM00849">
    <property type="entry name" value="Lactamase_B"/>
    <property type="match status" value="1"/>
</dbReference>
<sequence>MKYLTLSLALLLTTISAAQGRFDNVEITVKEVSDHIYMLQGAGGNIGISTGEDGVFMIDDQFAPLSDKITAAIKTISPQPVKFLVNTHFHGDHSGGNANFEAAGAMIVAHDNVRKRLSENAKTANAGLPVITFSEDATFYQNGDDVFLTHVHNAHTDGDALVYFAQSNVLHTGDTFFNGRFPFIDINRGGSIAGDIAAAKKGLMLINDETKIIPGHGALATKADYQKYHDMLVTVYTEVKKAAQNNVSLEEVTAMESITSSFFTDAETAKDFISGPKFRSTVYKSILQELETNEN</sequence>
<comment type="similarity">
    <text evidence="1">Belongs to the metallo-beta-lactamase superfamily. Class-B beta-lactamase family.</text>
</comment>
<dbReference type="InterPro" id="IPR036866">
    <property type="entry name" value="RibonucZ/Hydroxyglut_hydro"/>
</dbReference>
<feature type="domain" description="Metallo-beta-lactamase" evidence="3">
    <location>
        <begin position="43"/>
        <end position="216"/>
    </location>
</feature>
<keyword evidence="2" id="KW-0732">Signal</keyword>
<evidence type="ECO:0000259" key="3">
    <source>
        <dbReference type="SMART" id="SM00849"/>
    </source>
</evidence>
<gene>
    <name evidence="4" type="ORF">NV36_10970</name>
</gene>
<accession>A0A0A2H3V0</accession>
<evidence type="ECO:0000313" key="4">
    <source>
        <dbReference type="EMBL" id="KGO07300.1"/>
    </source>
</evidence>
<proteinExistence type="inferred from homology"/>
<feature type="signal peptide" evidence="2">
    <location>
        <begin position="1"/>
        <end position="18"/>
    </location>
</feature>
<dbReference type="PANTHER" id="PTHR42951">
    <property type="entry name" value="METALLO-BETA-LACTAMASE DOMAIN-CONTAINING"/>
    <property type="match status" value="1"/>
</dbReference>
<dbReference type="CDD" id="cd16282">
    <property type="entry name" value="metallo-hydrolase-like_MBL-fold"/>
    <property type="match status" value="1"/>
</dbReference>
<reference evidence="4 5" key="1">
    <citation type="submission" date="2014-10" db="EMBL/GenBank/DDBJ databases">
        <title>Draft genome sequence of the proteorhodopsin-containing marine bacterium Dokdonia donghaensis.</title>
        <authorList>
            <person name="Gomez-Consarnau L."/>
            <person name="Gonzalez J.M."/>
            <person name="Riedel T."/>
            <person name="Jaenicke S."/>
            <person name="Wagner-Doebler I."/>
            <person name="Fuhrman J.A."/>
        </authorList>
    </citation>
    <scope>NUCLEOTIDE SEQUENCE [LARGE SCALE GENOMIC DNA]</scope>
    <source>
        <strain evidence="4 5">DSW-1</strain>
    </source>
</reference>
<evidence type="ECO:0000313" key="5">
    <source>
        <dbReference type="Proteomes" id="UP000030140"/>
    </source>
</evidence>
<dbReference type="OrthoDB" id="9769598at2"/>
<evidence type="ECO:0000256" key="1">
    <source>
        <dbReference type="ARBA" id="ARBA00005250"/>
    </source>
</evidence>
<dbReference type="Pfam" id="PF00753">
    <property type="entry name" value="Lactamase_B"/>
    <property type="match status" value="1"/>
</dbReference>
<keyword evidence="5" id="KW-1185">Reference proteome</keyword>
<dbReference type="PANTHER" id="PTHR42951:SF4">
    <property type="entry name" value="ACYL-COENZYME A THIOESTERASE MBLAC2"/>
    <property type="match status" value="1"/>
</dbReference>
<dbReference type="GO" id="GO:0017001">
    <property type="term" value="P:antibiotic catabolic process"/>
    <property type="evidence" value="ECO:0007669"/>
    <property type="project" value="UniProtKB-ARBA"/>
</dbReference>
<dbReference type="RefSeq" id="WP_035327207.1">
    <property type="nucleotide sequence ID" value="NZ_CP015125.1"/>
</dbReference>
<dbReference type="AlphaFoldDB" id="A0A0A2H3V0"/>
<protein>
    <submittedName>
        <fullName evidence="4">Metallo-beta-lactamase</fullName>
    </submittedName>
</protein>
<dbReference type="InterPro" id="IPR050855">
    <property type="entry name" value="NDM-1-like"/>
</dbReference>
<evidence type="ECO:0000256" key="2">
    <source>
        <dbReference type="SAM" id="SignalP"/>
    </source>
</evidence>
<dbReference type="PATRIC" id="fig|1300343.5.peg.1081"/>
<dbReference type="KEGG" id="ddo:I597_1068"/>
<name>A0A0A2H3V0_9FLAO</name>